<dbReference type="PANTHER" id="PTHR37468">
    <property type="entry name" value="SULFATE TRANSPORTER CYSZ"/>
    <property type="match status" value="1"/>
</dbReference>
<feature type="transmembrane region" description="Helical" evidence="10">
    <location>
        <begin position="158"/>
        <end position="185"/>
    </location>
</feature>
<evidence type="ECO:0000256" key="10">
    <source>
        <dbReference type="SAM" id="Phobius"/>
    </source>
</evidence>
<dbReference type="Proteomes" id="UP001321477">
    <property type="component" value="Chromosome"/>
</dbReference>
<evidence type="ECO:0000256" key="8">
    <source>
        <dbReference type="ARBA" id="ARBA00023032"/>
    </source>
</evidence>
<sequence length="270" mass="28171">MACSDTGAPRTPRLARVLHELFVGARKLARGFAFWRRDPGAMLLGLVPAAIVFALFVWGLVALGFGLPALVEVATPFAGAWPELWRSAFRVVVAVVVFAGAAVLAFVTFTALTLVVGDPFYERIWVAVETDADGVPPGEGSGFWAGVRGAGALVLQGLVSAALVAVVGVVPVVGTVAAAILGAVLTGRLLARELSSRALDARGLSRDARRALLRRHRWRFLGFGVATQLCFLVPFGAVITMPAAVAGATLLARSALDTPGAPREARPGAR</sequence>
<evidence type="ECO:0000256" key="6">
    <source>
        <dbReference type="ARBA" id="ARBA00022692"/>
    </source>
</evidence>
<evidence type="ECO:0000256" key="2">
    <source>
        <dbReference type="ARBA" id="ARBA00022448"/>
    </source>
</evidence>
<evidence type="ECO:0000256" key="3">
    <source>
        <dbReference type="ARBA" id="ARBA00022475"/>
    </source>
</evidence>
<keyword evidence="9 10" id="KW-0472">Membrane</keyword>
<dbReference type="EMBL" id="AP027734">
    <property type="protein sequence ID" value="BDZ53992.1"/>
    <property type="molecule type" value="Genomic_DNA"/>
</dbReference>
<accession>A0ABN6Y9F8</accession>
<organism evidence="11 12">
    <name type="scientific">Agromyces marinus</name>
    <dbReference type="NCBI Taxonomy" id="1389020"/>
    <lineage>
        <taxon>Bacteria</taxon>
        <taxon>Bacillati</taxon>
        <taxon>Actinomycetota</taxon>
        <taxon>Actinomycetes</taxon>
        <taxon>Micrococcales</taxon>
        <taxon>Microbacteriaceae</taxon>
        <taxon>Agromyces</taxon>
    </lineage>
</organism>
<keyword evidence="8" id="KW-0764">Sulfate transport</keyword>
<keyword evidence="3" id="KW-1003">Cell membrane</keyword>
<evidence type="ECO:0000256" key="4">
    <source>
        <dbReference type="ARBA" id="ARBA00022519"/>
    </source>
</evidence>
<comment type="subcellular location">
    <subcellularLocation>
        <location evidence="1">Membrane</location>
        <topology evidence="1">Multi-pass membrane protein</topology>
    </subcellularLocation>
</comment>
<evidence type="ECO:0000256" key="5">
    <source>
        <dbReference type="ARBA" id="ARBA00022605"/>
    </source>
</evidence>
<gene>
    <name evidence="11" type="ORF">GCM10025870_10650</name>
</gene>
<feature type="transmembrane region" description="Helical" evidence="10">
    <location>
        <begin position="91"/>
        <end position="116"/>
    </location>
</feature>
<evidence type="ECO:0000313" key="11">
    <source>
        <dbReference type="EMBL" id="BDZ53992.1"/>
    </source>
</evidence>
<proteinExistence type="predicted"/>
<keyword evidence="2" id="KW-0813">Transport</keyword>
<reference evidence="12" key="1">
    <citation type="journal article" date="2019" name="Int. J. Syst. Evol. Microbiol.">
        <title>The Global Catalogue of Microorganisms (GCM) 10K type strain sequencing project: providing services to taxonomists for standard genome sequencing and annotation.</title>
        <authorList>
            <consortium name="The Broad Institute Genomics Platform"/>
            <consortium name="The Broad Institute Genome Sequencing Center for Infectious Disease"/>
            <person name="Wu L."/>
            <person name="Ma J."/>
        </authorList>
    </citation>
    <scope>NUCLEOTIDE SEQUENCE [LARGE SCALE GENOMIC DNA]</scope>
    <source>
        <strain evidence="12">NBRC 109019</strain>
    </source>
</reference>
<dbReference type="PANTHER" id="PTHR37468:SF1">
    <property type="entry name" value="SULFATE TRANSPORTER CYSZ"/>
    <property type="match status" value="1"/>
</dbReference>
<evidence type="ECO:0000256" key="7">
    <source>
        <dbReference type="ARBA" id="ARBA00022989"/>
    </source>
</evidence>
<dbReference type="InterPro" id="IPR059112">
    <property type="entry name" value="CysZ/EI24"/>
</dbReference>
<dbReference type="InterPro" id="IPR050480">
    <property type="entry name" value="CysZ-like"/>
</dbReference>
<keyword evidence="4" id="KW-0997">Cell inner membrane</keyword>
<protein>
    <submittedName>
        <fullName evidence="11">Membrane protein</fullName>
    </submittedName>
</protein>
<keyword evidence="7 10" id="KW-1133">Transmembrane helix</keyword>
<evidence type="ECO:0000313" key="12">
    <source>
        <dbReference type="Proteomes" id="UP001321477"/>
    </source>
</evidence>
<keyword evidence="12" id="KW-1185">Reference proteome</keyword>
<keyword evidence="5" id="KW-0028">Amino-acid biosynthesis</keyword>
<name>A0ABN6Y9F8_9MICO</name>
<evidence type="ECO:0000256" key="1">
    <source>
        <dbReference type="ARBA" id="ARBA00004141"/>
    </source>
</evidence>
<keyword evidence="6 10" id="KW-0812">Transmembrane</keyword>
<evidence type="ECO:0000256" key="9">
    <source>
        <dbReference type="ARBA" id="ARBA00023136"/>
    </source>
</evidence>
<dbReference type="Pfam" id="PF07264">
    <property type="entry name" value="EI24"/>
    <property type="match status" value="1"/>
</dbReference>
<feature type="transmembrane region" description="Helical" evidence="10">
    <location>
        <begin position="220"/>
        <end position="245"/>
    </location>
</feature>
<feature type="transmembrane region" description="Helical" evidence="10">
    <location>
        <begin position="41"/>
        <end position="70"/>
    </location>
</feature>